<protein>
    <recommendedName>
        <fullName evidence="3">Actin interacting protein 3 C-terminal domain-containing protein</fullName>
    </recommendedName>
</protein>
<feature type="compositionally biased region" description="Low complexity" evidence="2">
    <location>
        <begin position="363"/>
        <end position="377"/>
    </location>
</feature>
<evidence type="ECO:0000259" key="3">
    <source>
        <dbReference type="SMART" id="SM00806"/>
    </source>
</evidence>
<feature type="region of interest" description="Disordered" evidence="2">
    <location>
        <begin position="134"/>
        <end position="306"/>
    </location>
</feature>
<dbReference type="STRING" id="578462.A0A0L0SCW1"/>
<dbReference type="InterPro" id="IPR022782">
    <property type="entry name" value="AIP3-like_C"/>
</dbReference>
<dbReference type="OMA" id="HETMSEP"/>
<dbReference type="GO" id="GO:0005519">
    <property type="term" value="F:cytoskeletal regulatory protein binding"/>
    <property type="evidence" value="ECO:0007669"/>
    <property type="project" value="InterPro"/>
</dbReference>
<proteinExistence type="predicted"/>
<dbReference type="AlphaFoldDB" id="A0A0L0SCW1"/>
<feature type="domain" description="Actin interacting protein 3 C-terminal" evidence="3">
    <location>
        <begin position="207"/>
        <end position="505"/>
    </location>
</feature>
<feature type="compositionally biased region" description="Low complexity" evidence="2">
    <location>
        <begin position="1"/>
        <end position="20"/>
    </location>
</feature>
<dbReference type="EMBL" id="GG745335">
    <property type="protein sequence ID" value="KNE60230.1"/>
    <property type="molecule type" value="Genomic_DNA"/>
</dbReference>
<keyword evidence="1" id="KW-0175">Coiled coil</keyword>
<dbReference type="Gene3D" id="1.20.58.1540">
    <property type="entry name" value="Actin interacting protein 3, C-terminal domain"/>
    <property type="match status" value="1"/>
</dbReference>
<reference evidence="4 5" key="1">
    <citation type="submission" date="2009-11" db="EMBL/GenBank/DDBJ databases">
        <title>Annotation of Allomyces macrogynus ATCC 38327.</title>
        <authorList>
            <consortium name="The Broad Institute Genome Sequencing Platform"/>
            <person name="Russ C."/>
            <person name="Cuomo C."/>
            <person name="Burger G."/>
            <person name="Gray M.W."/>
            <person name="Holland P.W.H."/>
            <person name="King N."/>
            <person name="Lang F.B.F."/>
            <person name="Roger A.J."/>
            <person name="Ruiz-Trillo I."/>
            <person name="Young S.K."/>
            <person name="Zeng Q."/>
            <person name="Gargeya S."/>
            <person name="Fitzgerald M."/>
            <person name="Haas B."/>
            <person name="Abouelleil A."/>
            <person name="Alvarado L."/>
            <person name="Arachchi H.M."/>
            <person name="Berlin A."/>
            <person name="Chapman S.B."/>
            <person name="Gearin G."/>
            <person name="Goldberg J."/>
            <person name="Griggs A."/>
            <person name="Gujja S."/>
            <person name="Hansen M."/>
            <person name="Heiman D."/>
            <person name="Howarth C."/>
            <person name="Larimer J."/>
            <person name="Lui A."/>
            <person name="MacDonald P.J.P."/>
            <person name="McCowen C."/>
            <person name="Montmayeur A."/>
            <person name="Murphy C."/>
            <person name="Neiman D."/>
            <person name="Pearson M."/>
            <person name="Priest M."/>
            <person name="Roberts A."/>
            <person name="Saif S."/>
            <person name="Shea T."/>
            <person name="Sisk P."/>
            <person name="Stolte C."/>
            <person name="Sykes S."/>
            <person name="Wortman J."/>
            <person name="Nusbaum C."/>
            <person name="Birren B."/>
        </authorList>
    </citation>
    <scope>NUCLEOTIDE SEQUENCE [LARGE SCALE GENOMIC DNA]</scope>
    <source>
        <strain evidence="4 5">ATCC 38327</strain>
    </source>
</reference>
<dbReference type="GO" id="GO:0005737">
    <property type="term" value="C:cytoplasm"/>
    <property type="evidence" value="ECO:0007669"/>
    <property type="project" value="TreeGrafter"/>
</dbReference>
<dbReference type="OrthoDB" id="783096at2759"/>
<dbReference type="Pfam" id="PF03915">
    <property type="entry name" value="AIP3"/>
    <property type="match status" value="1"/>
</dbReference>
<dbReference type="SMART" id="SM00806">
    <property type="entry name" value="AIP3"/>
    <property type="match status" value="1"/>
</dbReference>
<dbReference type="PANTHER" id="PTHR22741">
    <property type="entry name" value="P140CAP/SNIP-RELATED"/>
    <property type="match status" value="1"/>
</dbReference>
<dbReference type="PANTHER" id="PTHR22741:SF10">
    <property type="entry name" value="COILED-COIL DOMAIN-CONTAINING PROTEIN CG32809"/>
    <property type="match status" value="1"/>
</dbReference>
<sequence>MAAATAPSPAPAAAGASSPDAPHKAVRDLAAAARLLLTALVDESEADDPDDALNRQYVAVVRSFHTAIAALRTAKVDVSAWRTFPDNLRVALEAVVGGHDEDDEEAVSGTHLHALLTTTVRAMHDALQATVNGSDGTSAVTQPGSGCGPVSGAVPVSGTGSAASHAVPEPASPRQPTTPAAVAAAPAPALPARRPTSPTVPATAATRALAPAPTSPTRDRPLPTIPTPSTPTPKSSSAAAPVPRPTSPRSPVCADPAMSSTATSRSPTRSGPTTPAPRSRATSPRAAAPPPLAPPTPDPASPDTTATTAAAVQALHQLRLDLVTILSTLPPSTTGGTPLHTSIASQLASIRMHIDSVLPPAQTTSLPPTEPASPATAARDHVTLAHRRVSSDLATLADRVDDMAALVDALRHDMVTRGAVPAHAVLAFAKAEHAGVLAAVEATRASVARERPTWKAVWEAELHRVVEEQEFLDAAVEQVNAVADRAAQAEAVVAQLARVAELADKHPCAVLPRWSSTVSLSLGYF</sequence>
<feature type="compositionally biased region" description="Polar residues" evidence="2">
    <location>
        <begin position="134"/>
        <end position="144"/>
    </location>
</feature>
<dbReference type="Proteomes" id="UP000054350">
    <property type="component" value="Unassembled WGS sequence"/>
</dbReference>
<feature type="region of interest" description="Disordered" evidence="2">
    <location>
        <begin position="1"/>
        <end position="24"/>
    </location>
</feature>
<evidence type="ECO:0000256" key="1">
    <source>
        <dbReference type="ARBA" id="ARBA00023054"/>
    </source>
</evidence>
<organism evidence="4 5">
    <name type="scientific">Allomyces macrogynus (strain ATCC 38327)</name>
    <name type="common">Allomyces javanicus var. macrogynus</name>
    <dbReference type="NCBI Taxonomy" id="578462"/>
    <lineage>
        <taxon>Eukaryota</taxon>
        <taxon>Fungi</taxon>
        <taxon>Fungi incertae sedis</taxon>
        <taxon>Blastocladiomycota</taxon>
        <taxon>Blastocladiomycetes</taxon>
        <taxon>Blastocladiales</taxon>
        <taxon>Blastocladiaceae</taxon>
        <taxon>Allomyces</taxon>
    </lineage>
</organism>
<feature type="compositionally biased region" description="Low complexity" evidence="2">
    <location>
        <begin position="232"/>
        <end position="241"/>
    </location>
</feature>
<reference evidence="5" key="2">
    <citation type="submission" date="2009-11" db="EMBL/GenBank/DDBJ databases">
        <title>The Genome Sequence of Allomyces macrogynus strain ATCC 38327.</title>
        <authorList>
            <consortium name="The Broad Institute Genome Sequencing Platform"/>
            <person name="Russ C."/>
            <person name="Cuomo C."/>
            <person name="Shea T."/>
            <person name="Young S.K."/>
            <person name="Zeng Q."/>
            <person name="Koehrsen M."/>
            <person name="Haas B."/>
            <person name="Borodovsky M."/>
            <person name="Guigo R."/>
            <person name="Alvarado L."/>
            <person name="Berlin A."/>
            <person name="Borenstein D."/>
            <person name="Chen Z."/>
            <person name="Engels R."/>
            <person name="Freedman E."/>
            <person name="Gellesch M."/>
            <person name="Goldberg J."/>
            <person name="Griggs A."/>
            <person name="Gujja S."/>
            <person name="Heiman D."/>
            <person name="Hepburn T."/>
            <person name="Howarth C."/>
            <person name="Jen D."/>
            <person name="Larson L."/>
            <person name="Lewis B."/>
            <person name="Mehta T."/>
            <person name="Park D."/>
            <person name="Pearson M."/>
            <person name="Roberts A."/>
            <person name="Saif S."/>
            <person name="Shenoy N."/>
            <person name="Sisk P."/>
            <person name="Stolte C."/>
            <person name="Sykes S."/>
            <person name="Walk T."/>
            <person name="White J."/>
            <person name="Yandava C."/>
            <person name="Burger G."/>
            <person name="Gray M.W."/>
            <person name="Holland P.W.H."/>
            <person name="King N."/>
            <person name="Lang F.B.F."/>
            <person name="Roger A.J."/>
            <person name="Ruiz-Trillo I."/>
            <person name="Lander E."/>
            <person name="Nusbaum C."/>
        </authorList>
    </citation>
    <scope>NUCLEOTIDE SEQUENCE [LARGE SCALE GENOMIC DNA]</scope>
    <source>
        <strain evidence="5">ATCC 38327</strain>
    </source>
</reference>
<feature type="compositionally biased region" description="Pro residues" evidence="2">
    <location>
        <begin position="287"/>
        <end position="300"/>
    </location>
</feature>
<evidence type="ECO:0000256" key="2">
    <source>
        <dbReference type="SAM" id="MobiDB-lite"/>
    </source>
</evidence>
<evidence type="ECO:0000313" key="4">
    <source>
        <dbReference type="EMBL" id="KNE60230.1"/>
    </source>
</evidence>
<dbReference type="GO" id="GO:0030010">
    <property type="term" value="P:establishment of cell polarity"/>
    <property type="evidence" value="ECO:0007669"/>
    <property type="project" value="TreeGrafter"/>
</dbReference>
<feature type="region of interest" description="Disordered" evidence="2">
    <location>
        <begin position="359"/>
        <end position="378"/>
    </location>
</feature>
<gene>
    <name evidence="4" type="ORF">AMAG_05641</name>
</gene>
<dbReference type="InterPro" id="IPR051825">
    <property type="entry name" value="SRCIN1"/>
</dbReference>
<keyword evidence="5" id="KW-1185">Reference proteome</keyword>
<dbReference type="GO" id="GO:0051286">
    <property type="term" value="C:cell tip"/>
    <property type="evidence" value="ECO:0007669"/>
    <property type="project" value="TreeGrafter"/>
</dbReference>
<name>A0A0L0SCW1_ALLM3</name>
<dbReference type="VEuPathDB" id="FungiDB:AMAG_05641"/>
<accession>A0A0L0SCW1</accession>
<feature type="compositionally biased region" description="Low complexity" evidence="2">
    <location>
        <begin position="249"/>
        <end position="286"/>
    </location>
</feature>
<dbReference type="InterPro" id="IPR005613">
    <property type="entry name" value="AIP3_C"/>
</dbReference>
<evidence type="ECO:0000313" key="5">
    <source>
        <dbReference type="Proteomes" id="UP000054350"/>
    </source>
</evidence>
<feature type="compositionally biased region" description="Low complexity" evidence="2">
    <location>
        <begin position="174"/>
        <end position="216"/>
    </location>
</feature>